<dbReference type="GO" id="GO:0005829">
    <property type="term" value="C:cytosol"/>
    <property type="evidence" value="ECO:0007669"/>
    <property type="project" value="TreeGrafter"/>
</dbReference>
<evidence type="ECO:0000256" key="1">
    <source>
        <dbReference type="ARBA" id="ARBA00011888"/>
    </source>
</evidence>
<sequence>MPLFTDFDPEEGLISPGFEKLGLALPEYAVMAFLSERHIQSFAEAHEGYQAGKFMSLTKNFPVWVVKIGEEEVTLIQAPAGAPAAVLMEERLFAYGTEKLLTVGCCGALTDLPENTFLPVKEAFRDEGTSFHYLPESDSIVLDEEPLAHIEEIFAKRNIPCMPCTVWTTDAFFRETKEKIEQVKEAGCQAVDMECSALAACARFRGKTFAQILFTADTLASMRHDERNWGKDSRNASLALAMEAVLGM</sequence>
<dbReference type="PANTHER" id="PTHR43691">
    <property type="entry name" value="URIDINE PHOSPHORYLASE"/>
    <property type="match status" value="1"/>
</dbReference>
<dbReference type="EC" id="2.4.2.3" evidence="1"/>
<evidence type="ECO:0000256" key="3">
    <source>
        <dbReference type="ARBA" id="ARBA00048447"/>
    </source>
</evidence>
<dbReference type="AlphaFoldDB" id="A0A8D4UVN2"/>
<dbReference type="Proteomes" id="UP000320585">
    <property type="component" value="Chromosome"/>
</dbReference>
<evidence type="ECO:0000313" key="6">
    <source>
        <dbReference type="Proteomes" id="UP000320585"/>
    </source>
</evidence>
<dbReference type="OrthoDB" id="7945729at2"/>
<dbReference type="CDD" id="cd09007">
    <property type="entry name" value="NP-I_spr0068"/>
    <property type="match status" value="1"/>
</dbReference>
<evidence type="ECO:0000313" key="5">
    <source>
        <dbReference type="EMBL" id="BBK25858.1"/>
    </source>
</evidence>
<reference evidence="6" key="1">
    <citation type="submission" date="2019-05" db="EMBL/GenBank/DDBJ databases">
        <title>Complete genome sequencing of Dialister sp. strain 5BBH33.</title>
        <authorList>
            <person name="Sakamoto M."/>
            <person name="Murakami T."/>
            <person name="Mori H."/>
        </authorList>
    </citation>
    <scope>NUCLEOTIDE SEQUENCE [LARGE SCALE GENOMIC DNA]</scope>
    <source>
        <strain evidence="6">5BBH33</strain>
    </source>
</reference>
<dbReference type="GO" id="GO:0004731">
    <property type="term" value="F:purine-nucleoside phosphorylase activity"/>
    <property type="evidence" value="ECO:0007669"/>
    <property type="project" value="TreeGrafter"/>
</dbReference>
<dbReference type="Pfam" id="PF01048">
    <property type="entry name" value="PNP_UDP_1"/>
    <property type="match status" value="1"/>
</dbReference>
<comment type="catalytic activity">
    <reaction evidence="3">
        <text>uridine + phosphate = alpha-D-ribose 1-phosphate + uracil</text>
        <dbReference type="Rhea" id="RHEA:24388"/>
        <dbReference type="ChEBI" id="CHEBI:16704"/>
        <dbReference type="ChEBI" id="CHEBI:17568"/>
        <dbReference type="ChEBI" id="CHEBI:43474"/>
        <dbReference type="ChEBI" id="CHEBI:57720"/>
        <dbReference type="EC" id="2.4.2.3"/>
    </reaction>
</comment>
<dbReference type="GO" id="GO:0006152">
    <property type="term" value="P:purine nucleoside catabolic process"/>
    <property type="evidence" value="ECO:0007669"/>
    <property type="project" value="TreeGrafter"/>
</dbReference>
<organism evidence="5 6">
    <name type="scientific">Dialister hominis</name>
    <dbReference type="NCBI Taxonomy" id="2582419"/>
    <lineage>
        <taxon>Bacteria</taxon>
        <taxon>Bacillati</taxon>
        <taxon>Bacillota</taxon>
        <taxon>Negativicutes</taxon>
        <taxon>Veillonellales</taxon>
        <taxon>Veillonellaceae</taxon>
        <taxon>Dialister</taxon>
    </lineage>
</organism>
<dbReference type="EMBL" id="AP019697">
    <property type="protein sequence ID" value="BBK25858.1"/>
    <property type="molecule type" value="Genomic_DNA"/>
</dbReference>
<proteinExistence type="predicted"/>
<dbReference type="InterPro" id="IPR035994">
    <property type="entry name" value="Nucleoside_phosphorylase_sf"/>
</dbReference>
<protein>
    <recommendedName>
        <fullName evidence="2">Uridine phosphorylase</fullName>
        <ecNumber evidence="1">2.4.2.3</ecNumber>
    </recommendedName>
</protein>
<dbReference type="GO" id="GO:0004850">
    <property type="term" value="F:uridine phosphorylase activity"/>
    <property type="evidence" value="ECO:0007669"/>
    <property type="project" value="UniProtKB-EC"/>
</dbReference>
<accession>A0A8D4UVN2</accession>
<dbReference type="Gene3D" id="3.40.50.1580">
    <property type="entry name" value="Nucleoside phosphorylase domain"/>
    <property type="match status" value="1"/>
</dbReference>
<dbReference type="PANTHER" id="PTHR43691:SF11">
    <property type="entry name" value="FI09636P-RELATED"/>
    <property type="match status" value="1"/>
</dbReference>
<dbReference type="InterPro" id="IPR000845">
    <property type="entry name" value="Nucleoside_phosphorylase_d"/>
</dbReference>
<dbReference type="SUPFAM" id="SSF53167">
    <property type="entry name" value="Purine and uridine phosphorylases"/>
    <property type="match status" value="1"/>
</dbReference>
<evidence type="ECO:0000256" key="2">
    <source>
        <dbReference type="ARBA" id="ARBA00021980"/>
    </source>
</evidence>
<gene>
    <name evidence="5" type="ORF">Dia5BBH33_17930</name>
</gene>
<feature type="domain" description="Nucleoside phosphorylase" evidence="4">
    <location>
        <begin position="39"/>
        <end position="228"/>
    </location>
</feature>
<dbReference type="KEGG" id="dho:Dia5BBH33_17930"/>
<evidence type="ECO:0000259" key="4">
    <source>
        <dbReference type="Pfam" id="PF01048"/>
    </source>
</evidence>
<keyword evidence="6" id="KW-1185">Reference proteome</keyword>
<dbReference type="GeneID" id="92717006"/>
<dbReference type="RefSeq" id="WP_022381922.1">
    <property type="nucleotide sequence ID" value="NZ_AP019697.1"/>
</dbReference>
<name>A0A8D4UVN2_9FIRM</name>